<dbReference type="RefSeq" id="XP_062653079.1">
    <property type="nucleotide sequence ID" value="XM_062795502.1"/>
</dbReference>
<accession>A0AAN6Z992</accession>
<reference evidence="1" key="2">
    <citation type="submission" date="2023-05" db="EMBL/GenBank/DDBJ databases">
        <authorList>
            <consortium name="Lawrence Berkeley National Laboratory"/>
            <person name="Steindorff A."/>
            <person name="Hensen N."/>
            <person name="Bonometti L."/>
            <person name="Westerberg I."/>
            <person name="Brannstrom I.O."/>
            <person name="Guillou S."/>
            <person name="Cros-Aarteil S."/>
            <person name="Calhoun S."/>
            <person name="Haridas S."/>
            <person name="Kuo A."/>
            <person name="Mondo S."/>
            <person name="Pangilinan J."/>
            <person name="Riley R."/>
            <person name="Labutti K."/>
            <person name="Andreopoulos B."/>
            <person name="Lipzen A."/>
            <person name="Chen C."/>
            <person name="Yanf M."/>
            <person name="Daum C."/>
            <person name="Ng V."/>
            <person name="Clum A."/>
            <person name="Ohm R."/>
            <person name="Martin F."/>
            <person name="Silar P."/>
            <person name="Natvig D."/>
            <person name="Lalanne C."/>
            <person name="Gautier V."/>
            <person name="Ament-Velasquez S.L."/>
            <person name="Kruys A."/>
            <person name="Hutchinson M.I."/>
            <person name="Powell A.J."/>
            <person name="Barry K."/>
            <person name="Miller A.N."/>
            <person name="Grigoriev I.V."/>
            <person name="Debuchy R."/>
            <person name="Gladieux P."/>
            <person name="Thoren M.H."/>
            <person name="Johannesson H."/>
        </authorList>
    </citation>
    <scope>NUCLEOTIDE SEQUENCE</scope>
    <source>
        <strain evidence="1">CBS 731.68</strain>
    </source>
</reference>
<sequence>MPYAQLSWIEENGRVGTRTGRLAESGLGVEGISIYKAPPLYLKKTHVVCQLSRLSASSFGQSQAQALSYLGEKSTERRGNNCRRACQGRSSWTRLFPLHLGTLHNKGKKKRDEYHHDTGHRSCEEIDKRICSQSKGIPRSYSLPCESLTHERHQTTAR</sequence>
<evidence type="ECO:0000313" key="1">
    <source>
        <dbReference type="EMBL" id="KAK4129308.1"/>
    </source>
</evidence>
<protein>
    <submittedName>
        <fullName evidence="1">Uncharacterized protein</fullName>
    </submittedName>
</protein>
<dbReference type="AlphaFoldDB" id="A0AAN6Z992"/>
<name>A0AAN6Z992_9PEZI</name>
<dbReference type="EMBL" id="MU853223">
    <property type="protein sequence ID" value="KAK4129308.1"/>
    <property type="molecule type" value="Genomic_DNA"/>
</dbReference>
<reference evidence="1" key="1">
    <citation type="journal article" date="2023" name="Mol. Phylogenet. Evol.">
        <title>Genome-scale phylogeny and comparative genomics of the fungal order Sordariales.</title>
        <authorList>
            <person name="Hensen N."/>
            <person name="Bonometti L."/>
            <person name="Westerberg I."/>
            <person name="Brannstrom I.O."/>
            <person name="Guillou S."/>
            <person name="Cros-Aarteil S."/>
            <person name="Calhoun S."/>
            <person name="Haridas S."/>
            <person name="Kuo A."/>
            <person name="Mondo S."/>
            <person name="Pangilinan J."/>
            <person name="Riley R."/>
            <person name="LaButti K."/>
            <person name="Andreopoulos B."/>
            <person name="Lipzen A."/>
            <person name="Chen C."/>
            <person name="Yan M."/>
            <person name="Daum C."/>
            <person name="Ng V."/>
            <person name="Clum A."/>
            <person name="Steindorff A."/>
            <person name="Ohm R.A."/>
            <person name="Martin F."/>
            <person name="Silar P."/>
            <person name="Natvig D.O."/>
            <person name="Lalanne C."/>
            <person name="Gautier V."/>
            <person name="Ament-Velasquez S.L."/>
            <person name="Kruys A."/>
            <person name="Hutchinson M.I."/>
            <person name="Powell A.J."/>
            <person name="Barry K."/>
            <person name="Miller A.N."/>
            <person name="Grigoriev I.V."/>
            <person name="Debuchy R."/>
            <person name="Gladieux P."/>
            <person name="Hiltunen Thoren M."/>
            <person name="Johannesson H."/>
        </authorList>
    </citation>
    <scope>NUCLEOTIDE SEQUENCE</scope>
    <source>
        <strain evidence="1">CBS 731.68</strain>
    </source>
</reference>
<evidence type="ECO:0000313" key="2">
    <source>
        <dbReference type="Proteomes" id="UP001302602"/>
    </source>
</evidence>
<proteinExistence type="predicted"/>
<keyword evidence="2" id="KW-1185">Reference proteome</keyword>
<organism evidence="1 2">
    <name type="scientific">Parathielavia appendiculata</name>
    <dbReference type="NCBI Taxonomy" id="2587402"/>
    <lineage>
        <taxon>Eukaryota</taxon>
        <taxon>Fungi</taxon>
        <taxon>Dikarya</taxon>
        <taxon>Ascomycota</taxon>
        <taxon>Pezizomycotina</taxon>
        <taxon>Sordariomycetes</taxon>
        <taxon>Sordariomycetidae</taxon>
        <taxon>Sordariales</taxon>
        <taxon>Chaetomiaceae</taxon>
        <taxon>Parathielavia</taxon>
    </lineage>
</organism>
<gene>
    <name evidence="1" type="ORF">N657DRAFT_66978</name>
</gene>
<dbReference type="Proteomes" id="UP001302602">
    <property type="component" value="Unassembled WGS sequence"/>
</dbReference>
<comment type="caution">
    <text evidence="1">The sequence shown here is derived from an EMBL/GenBank/DDBJ whole genome shotgun (WGS) entry which is preliminary data.</text>
</comment>
<dbReference type="GeneID" id="87832270"/>